<gene>
    <name evidence="1" type="ORF">JW984_10525</name>
</gene>
<comment type="caution">
    <text evidence="1">The sequence shown here is derived from an EMBL/GenBank/DDBJ whole genome shotgun (WGS) entry which is preliminary data.</text>
</comment>
<name>A0A9D8PPQ3_9DELT</name>
<reference evidence="1" key="2">
    <citation type="submission" date="2021-01" db="EMBL/GenBank/DDBJ databases">
        <authorList>
            <person name="Hahn C.R."/>
            <person name="Youssef N.H."/>
            <person name="Elshahed M."/>
        </authorList>
    </citation>
    <scope>NUCLEOTIDE SEQUENCE</scope>
    <source>
        <strain evidence="1">Zod_Metabat.24</strain>
    </source>
</reference>
<organism evidence="1 2">
    <name type="scientific">Candidatus Zymogenus saltonus</name>
    <dbReference type="NCBI Taxonomy" id="2844893"/>
    <lineage>
        <taxon>Bacteria</taxon>
        <taxon>Deltaproteobacteria</taxon>
        <taxon>Candidatus Zymogenia</taxon>
        <taxon>Candidatus Zymogeniales</taxon>
        <taxon>Candidatus Zymogenaceae</taxon>
        <taxon>Candidatus Zymogenus</taxon>
    </lineage>
</organism>
<evidence type="ECO:0000313" key="2">
    <source>
        <dbReference type="Proteomes" id="UP000809273"/>
    </source>
</evidence>
<protein>
    <submittedName>
        <fullName evidence="1">Uncharacterized protein</fullName>
    </submittedName>
</protein>
<dbReference type="EMBL" id="JAFGIX010000054">
    <property type="protein sequence ID" value="MBN1573618.1"/>
    <property type="molecule type" value="Genomic_DNA"/>
</dbReference>
<evidence type="ECO:0000313" key="1">
    <source>
        <dbReference type="EMBL" id="MBN1573618.1"/>
    </source>
</evidence>
<reference evidence="1" key="1">
    <citation type="journal article" date="2021" name="Environ. Microbiol.">
        <title>Genomic characterization of three novel Desulfobacterota classes expand the metabolic and phylogenetic diversity of the phylum.</title>
        <authorList>
            <person name="Murphy C.L."/>
            <person name="Biggerstaff J."/>
            <person name="Eichhorn A."/>
            <person name="Ewing E."/>
            <person name="Shahan R."/>
            <person name="Soriano D."/>
            <person name="Stewart S."/>
            <person name="VanMol K."/>
            <person name="Walker R."/>
            <person name="Walters P."/>
            <person name="Elshahed M.S."/>
            <person name="Youssef N.H."/>
        </authorList>
    </citation>
    <scope>NUCLEOTIDE SEQUENCE</scope>
    <source>
        <strain evidence="1">Zod_Metabat.24</strain>
    </source>
</reference>
<dbReference type="AlphaFoldDB" id="A0A9D8PPQ3"/>
<accession>A0A9D8PPQ3</accession>
<sequence>MTTEKQIMANRKNGLLGGVKTEEGKQISRLNAVKYGFFSKILIEADKLSNQDLCEDIYNVFKPNNAYEALLVEIILSNLLTYRRICIIESELTQKTLKSNPLEFSFGQKSFECKMERDFTAELLKFQRYKVSCFNMIIKTQHELERLRRINSGEEIPPPEVSDINILVSTSQ</sequence>
<proteinExistence type="predicted"/>
<dbReference type="Proteomes" id="UP000809273">
    <property type="component" value="Unassembled WGS sequence"/>
</dbReference>